<feature type="domain" description="Exonuclease" evidence="1">
    <location>
        <begin position="12"/>
        <end position="197"/>
    </location>
</feature>
<accession>A0A9D2J8V1</accession>
<dbReference type="Gene3D" id="3.30.420.10">
    <property type="entry name" value="Ribonuclease H-like superfamily/Ribonuclease H"/>
    <property type="match status" value="1"/>
</dbReference>
<dbReference type="GO" id="GO:0004527">
    <property type="term" value="F:exonuclease activity"/>
    <property type="evidence" value="ECO:0007669"/>
    <property type="project" value="UniProtKB-ARBA"/>
</dbReference>
<dbReference type="PANTHER" id="PTHR23044">
    <property type="entry name" value="3'-5' EXONUCLEASE ERI1-RELATED"/>
    <property type="match status" value="1"/>
</dbReference>
<evidence type="ECO:0000259" key="1">
    <source>
        <dbReference type="SMART" id="SM00479"/>
    </source>
</evidence>
<reference evidence="2" key="2">
    <citation type="submission" date="2021-04" db="EMBL/GenBank/DDBJ databases">
        <authorList>
            <person name="Gilroy R."/>
        </authorList>
    </citation>
    <scope>NUCLEOTIDE SEQUENCE</scope>
    <source>
        <strain evidence="2">CHK179-28034</strain>
    </source>
</reference>
<evidence type="ECO:0000313" key="2">
    <source>
        <dbReference type="EMBL" id="HIZ40763.1"/>
    </source>
</evidence>
<dbReference type="SMART" id="SM00479">
    <property type="entry name" value="EXOIII"/>
    <property type="match status" value="1"/>
</dbReference>
<gene>
    <name evidence="2" type="ORF">H9968_12760</name>
</gene>
<dbReference type="Pfam" id="PF00929">
    <property type="entry name" value="RNase_T"/>
    <property type="match status" value="1"/>
</dbReference>
<dbReference type="SUPFAM" id="SSF53098">
    <property type="entry name" value="Ribonuclease H-like"/>
    <property type="match status" value="1"/>
</dbReference>
<protein>
    <recommendedName>
        <fullName evidence="1">Exonuclease domain-containing protein</fullName>
    </recommendedName>
</protein>
<dbReference type="InterPro" id="IPR012337">
    <property type="entry name" value="RNaseH-like_sf"/>
</dbReference>
<reference evidence="2" key="1">
    <citation type="journal article" date="2021" name="PeerJ">
        <title>Extensive microbial diversity within the chicken gut microbiome revealed by metagenomics and culture.</title>
        <authorList>
            <person name="Gilroy R."/>
            <person name="Ravi A."/>
            <person name="Getino M."/>
            <person name="Pursley I."/>
            <person name="Horton D.L."/>
            <person name="Alikhan N.F."/>
            <person name="Baker D."/>
            <person name="Gharbi K."/>
            <person name="Hall N."/>
            <person name="Watson M."/>
            <person name="Adriaenssens E.M."/>
            <person name="Foster-Nyarko E."/>
            <person name="Jarju S."/>
            <person name="Secka A."/>
            <person name="Antonio M."/>
            <person name="Oren A."/>
            <person name="Chaudhuri R.R."/>
            <person name="La Ragione R."/>
            <person name="Hildebrand F."/>
            <person name="Pallen M.J."/>
        </authorList>
    </citation>
    <scope>NUCLEOTIDE SEQUENCE</scope>
    <source>
        <strain evidence="2">CHK179-28034</strain>
    </source>
</reference>
<evidence type="ECO:0000313" key="3">
    <source>
        <dbReference type="Proteomes" id="UP000824049"/>
    </source>
</evidence>
<dbReference type="InterPro" id="IPR036397">
    <property type="entry name" value="RNaseH_sf"/>
</dbReference>
<organism evidence="2 3">
    <name type="scientific">Candidatus Anaerobutyricum stercoris</name>
    <dbReference type="NCBI Taxonomy" id="2838457"/>
    <lineage>
        <taxon>Bacteria</taxon>
        <taxon>Bacillati</taxon>
        <taxon>Bacillota</taxon>
        <taxon>Clostridia</taxon>
        <taxon>Lachnospirales</taxon>
        <taxon>Lachnospiraceae</taxon>
        <taxon>Anaerobutyricum</taxon>
    </lineage>
</organism>
<dbReference type="InterPro" id="IPR013520">
    <property type="entry name" value="Ribonucl_H"/>
</dbReference>
<dbReference type="Proteomes" id="UP000824049">
    <property type="component" value="Unassembled WGS sequence"/>
</dbReference>
<sequence length="289" mass="33876">MNRNNTAKKKFYYAFFDAEYTCFMEKDAFFDREHSGELLSVGLVICDKNFNLVRTYYSPIHPIYNTKLTGYCKELTGLTQKEIDDAPSYEAVFQEMYLLFQEYPVKEIFTWGNDAHTIRHDMEKNHRFVAKKFRKIAGLLQDITKRLTRRIYGKGMVLSLSDMKYICGMSHHTAHNALEDAKDLYRITRCCAQGKFDRERAGRLEEYIHRRDAYHQYKRFRKPLSFTVDVGERQPSARNLREASMQYIGVLKSCCMQEDGTVPPEILALCDDLRSLVGIENQDCPKLEE</sequence>
<proteinExistence type="predicted"/>
<dbReference type="EMBL" id="DXBR01000115">
    <property type="protein sequence ID" value="HIZ40763.1"/>
    <property type="molecule type" value="Genomic_DNA"/>
</dbReference>
<dbReference type="AlphaFoldDB" id="A0A9D2J8V1"/>
<dbReference type="PANTHER" id="PTHR23044:SF61">
    <property type="entry name" value="3'-5' EXORIBONUCLEASE 1-RELATED"/>
    <property type="match status" value="1"/>
</dbReference>
<comment type="caution">
    <text evidence="2">The sequence shown here is derived from an EMBL/GenBank/DDBJ whole genome shotgun (WGS) entry which is preliminary data.</text>
</comment>
<dbReference type="GO" id="GO:0003676">
    <property type="term" value="F:nucleic acid binding"/>
    <property type="evidence" value="ECO:0007669"/>
    <property type="project" value="InterPro"/>
</dbReference>
<dbReference type="InterPro" id="IPR051274">
    <property type="entry name" value="3-5_Exoribonuclease"/>
</dbReference>
<name>A0A9D2J8V1_9FIRM</name>